<reference evidence="1" key="1">
    <citation type="submission" date="2019-08" db="EMBL/GenBank/DDBJ databases">
        <authorList>
            <person name="Kucharzyk K."/>
            <person name="Murdoch R.W."/>
            <person name="Higgins S."/>
            <person name="Loffler F."/>
        </authorList>
    </citation>
    <scope>NUCLEOTIDE SEQUENCE</scope>
</reference>
<comment type="caution">
    <text evidence="1">The sequence shown here is derived from an EMBL/GenBank/DDBJ whole genome shotgun (WGS) entry which is preliminary data.</text>
</comment>
<organism evidence="1">
    <name type="scientific">bioreactor metagenome</name>
    <dbReference type="NCBI Taxonomy" id="1076179"/>
    <lineage>
        <taxon>unclassified sequences</taxon>
        <taxon>metagenomes</taxon>
        <taxon>ecological metagenomes</taxon>
    </lineage>
</organism>
<sequence>MTVAALLGVAAEQGVELLCHQLAVLVQLVEKAAGIGIAQGAGNPQQIIVACGQHMGLLIVQILDAVLHLAQEDIGTAQRIGNLGAHQIGLHQALQRFQRGATAQLGELAAAHHLQQLHDEFDLADAAAR</sequence>
<evidence type="ECO:0000313" key="1">
    <source>
        <dbReference type="EMBL" id="MPM86619.1"/>
    </source>
</evidence>
<gene>
    <name evidence="1" type="ORF">SDC9_133709</name>
</gene>
<protein>
    <submittedName>
        <fullName evidence="1">Uncharacterized protein</fullName>
    </submittedName>
</protein>
<proteinExistence type="predicted"/>
<dbReference type="EMBL" id="VSSQ01034611">
    <property type="protein sequence ID" value="MPM86619.1"/>
    <property type="molecule type" value="Genomic_DNA"/>
</dbReference>
<name>A0A645DBM9_9ZZZZ</name>
<accession>A0A645DBM9</accession>
<dbReference type="AlphaFoldDB" id="A0A645DBM9"/>